<evidence type="ECO:0000256" key="1">
    <source>
        <dbReference type="ARBA" id="ARBA00008005"/>
    </source>
</evidence>
<dbReference type="Proteomes" id="UP000309848">
    <property type="component" value="Unassembled WGS sequence"/>
</dbReference>
<dbReference type="PANTHER" id="PTHR35861:SF1">
    <property type="entry name" value="PHAGE TAIL SHEATH PROTEIN"/>
    <property type="match status" value="1"/>
</dbReference>
<dbReference type="AlphaFoldDB" id="A0A4S1WJB8"/>
<evidence type="ECO:0000313" key="4">
    <source>
        <dbReference type="EMBL" id="TGX43294.1"/>
    </source>
</evidence>
<feature type="region of interest" description="Disordered" evidence="2">
    <location>
        <begin position="1"/>
        <end position="94"/>
    </location>
</feature>
<evidence type="ECO:0000259" key="3">
    <source>
        <dbReference type="Pfam" id="PF17482"/>
    </source>
</evidence>
<feature type="domain" description="Tail sheath protein C-terminal" evidence="3">
    <location>
        <begin position="589"/>
        <end position="694"/>
    </location>
</feature>
<name>A0A4S1WJB8_9SPHN</name>
<evidence type="ECO:0000313" key="5">
    <source>
        <dbReference type="Proteomes" id="UP000309848"/>
    </source>
</evidence>
<dbReference type="PANTHER" id="PTHR35861">
    <property type="match status" value="1"/>
</dbReference>
<dbReference type="OrthoDB" id="9767864at2"/>
<feature type="region of interest" description="Disordered" evidence="2">
    <location>
        <begin position="401"/>
        <end position="439"/>
    </location>
</feature>
<feature type="compositionally biased region" description="Basic and acidic residues" evidence="2">
    <location>
        <begin position="179"/>
        <end position="198"/>
    </location>
</feature>
<dbReference type="EMBL" id="SRXU01000003">
    <property type="protein sequence ID" value="TGX43294.1"/>
    <property type="molecule type" value="Genomic_DNA"/>
</dbReference>
<organism evidence="4 5">
    <name type="scientific">Sphingomonas naasensis</name>
    <dbReference type="NCBI Taxonomy" id="1344951"/>
    <lineage>
        <taxon>Bacteria</taxon>
        <taxon>Pseudomonadati</taxon>
        <taxon>Pseudomonadota</taxon>
        <taxon>Alphaproteobacteria</taxon>
        <taxon>Sphingomonadales</taxon>
        <taxon>Sphingomonadaceae</taxon>
        <taxon>Sphingomonas</taxon>
    </lineage>
</organism>
<protein>
    <recommendedName>
        <fullName evidence="3">Tail sheath protein C-terminal domain-containing protein</fullName>
    </recommendedName>
</protein>
<reference evidence="4 5" key="1">
    <citation type="submission" date="2019-04" db="EMBL/GenBank/DDBJ databases">
        <title>Sphingomonas psychrotolerans sp. nov., isolated from soil in the Tianshan Mountains, Xinjiang, China.</title>
        <authorList>
            <person name="Luo Y."/>
            <person name="Sheng H."/>
        </authorList>
    </citation>
    <scope>NUCLEOTIDE SEQUENCE [LARGE SCALE GENOMIC DNA]</scope>
    <source>
        <strain evidence="4 5">KIS18-15</strain>
    </source>
</reference>
<comment type="similarity">
    <text evidence="1">Belongs to the myoviridae tail sheath protein family.</text>
</comment>
<gene>
    <name evidence="4" type="ORF">E5A74_09015</name>
</gene>
<comment type="caution">
    <text evidence="4">The sequence shown here is derived from an EMBL/GenBank/DDBJ whole genome shotgun (WGS) entry which is preliminary data.</text>
</comment>
<dbReference type="Pfam" id="PF17482">
    <property type="entry name" value="Phage_sheath_1C"/>
    <property type="match status" value="1"/>
</dbReference>
<dbReference type="InterPro" id="IPR020287">
    <property type="entry name" value="Tail_sheath_C"/>
</dbReference>
<feature type="compositionally biased region" description="Pro residues" evidence="2">
    <location>
        <begin position="403"/>
        <end position="412"/>
    </location>
</feature>
<feature type="region of interest" description="Disordered" evidence="2">
    <location>
        <begin position="179"/>
        <end position="203"/>
    </location>
</feature>
<evidence type="ECO:0000256" key="2">
    <source>
        <dbReference type="SAM" id="MobiDB-lite"/>
    </source>
</evidence>
<keyword evidence="5" id="KW-1185">Reference proteome</keyword>
<feature type="compositionally biased region" description="Low complexity" evidence="2">
    <location>
        <begin position="8"/>
        <end position="40"/>
    </location>
</feature>
<dbReference type="Gene3D" id="3.40.50.11780">
    <property type="match status" value="1"/>
</dbReference>
<sequence length="701" mass="73863">MPASGSIPPRAACPMAARPPVSPARSRVRSSQARRSGSRSPADRSADAATRGPWSTRCPARAPTASRRPGRHLREAHRLPPGPTSTSSSEPKGRYAMATQYKTPGVYIQEPDSFPPSIVGVETAVPCFIGYTAQATDTDKRDLTLIPKRVESMAEFVQFYGRGYSQQYYLAALDADPADEKDADKGDGGKDAADKQDAAKAAATSPDLNWGNVSLDGSTSYALMQVGKTVFNLYNSMRLFYANGGGPCYVISCGAFETDGNPTAISADDFGSALGVCESFVGPTTVAVPDAIQLADKSQFANVVAQMLRSCAKTGDRMALLDIWGANTLGPRDDWKPAIADFRSGVASQVPPEMWRFGAAYFPPLVTSVVSPGEIDISNFATDGTSATTLQTALLSVLNAAYPAPPPPPPKPASGETVSADDKPVPPSSPSPANGTTKPAANLALLSDKGKSVYANYVQKIGTSLTALPKPADANSVATGITHKQLTSALVATVPGFQNLLTAIAATQGVLPTSGAIAGVWATNDSSRGVWNAPANVGIATMVMPKLPIAGDDQDDLNVPVQGIAINAIRTFQGRGSLIWGARTLDSLSNDWRYIQVRRTMIYVEQSVKQALDAMVFRPNTAQTWVTVVSMIESFLHGLWASGGLMGSSPAQAYNVVAGLGSTMTPDDVLNGVMRVQVTLQMVHPAEFIELTFKQQMLGGA</sequence>
<accession>A0A4S1WJB8</accession>
<proteinExistence type="inferred from homology"/>
<dbReference type="InterPro" id="IPR052042">
    <property type="entry name" value="Tail_sheath_structural"/>
</dbReference>